<sequence>MASIKTVAVAGGTGHLGAIVVEQLVKSGLFEVTVVTRGEKGGQIPAAVKMITVDYEYVDNLAEALRGFDAVVSVVAGHLSDLQRRLLDAAIIPGVKRFIPSWFGSDTRLPIVKESPLTSGKIKVAVSIQEKVSKGLIEYTSILGGPRVDWMMGSDYCMSIPKRHSTIQ</sequence>
<dbReference type="AlphaFoldDB" id="A0AA35MF90"/>
<keyword evidence="3" id="KW-0560">Oxidoreductase</keyword>
<dbReference type="Gene3D" id="3.40.50.720">
    <property type="entry name" value="NAD(P)-binding Rossmann-like Domain"/>
    <property type="match status" value="1"/>
</dbReference>
<dbReference type="Pfam" id="PF13460">
    <property type="entry name" value="NAD_binding_10"/>
    <property type="match status" value="1"/>
</dbReference>
<evidence type="ECO:0000256" key="2">
    <source>
        <dbReference type="ARBA" id="ARBA00022857"/>
    </source>
</evidence>
<gene>
    <name evidence="5" type="ORF">CCHLO57077_00007752</name>
</gene>
<name>A0AA35MF90_9HYPO</name>
<dbReference type="InterPro" id="IPR016040">
    <property type="entry name" value="NAD(P)-bd_dom"/>
</dbReference>
<proteinExistence type="inferred from homology"/>
<comment type="similarity">
    <text evidence="1">Belongs to the NmrA-type oxidoreductase family. Isoflavone reductase subfamily.</text>
</comment>
<dbReference type="GO" id="GO:0016491">
    <property type="term" value="F:oxidoreductase activity"/>
    <property type="evidence" value="ECO:0007669"/>
    <property type="project" value="UniProtKB-KW"/>
</dbReference>
<evidence type="ECO:0000313" key="5">
    <source>
        <dbReference type="EMBL" id="CAI6095106.1"/>
    </source>
</evidence>
<evidence type="ECO:0000259" key="4">
    <source>
        <dbReference type="Pfam" id="PF13460"/>
    </source>
</evidence>
<organism evidence="5 6">
    <name type="scientific">Clonostachys chloroleuca</name>
    <dbReference type="NCBI Taxonomy" id="1926264"/>
    <lineage>
        <taxon>Eukaryota</taxon>
        <taxon>Fungi</taxon>
        <taxon>Dikarya</taxon>
        <taxon>Ascomycota</taxon>
        <taxon>Pezizomycotina</taxon>
        <taxon>Sordariomycetes</taxon>
        <taxon>Hypocreomycetidae</taxon>
        <taxon>Hypocreales</taxon>
        <taxon>Bionectriaceae</taxon>
        <taxon>Clonostachys</taxon>
    </lineage>
</organism>
<dbReference type="PANTHER" id="PTHR47706">
    <property type="entry name" value="NMRA-LIKE FAMILY PROTEIN"/>
    <property type="match status" value="1"/>
</dbReference>
<dbReference type="EMBL" id="CABFNP030001261">
    <property type="protein sequence ID" value="CAI6095106.1"/>
    <property type="molecule type" value="Genomic_DNA"/>
</dbReference>
<accession>A0AA35MF90</accession>
<reference evidence="5" key="1">
    <citation type="submission" date="2023-01" db="EMBL/GenBank/DDBJ databases">
        <authorList>
            <person name="Piombo E."/>
        </authorList>
    </citation>
    <scope>NUCLEOTIDE SEQUENCE</scope>
</reference>
<evidence type="ECO:0000256" key="1">
    <source>
        <dbReference type="ARBA" id="ARBA00005725"/>
    </source>
</evidence>
<feature type="domain" description="NAD(P)-binding" evidence="4">
    <location>
        <begin position="11"/>
        <end position="104"/>
    </location>
</feature>
<protein>
    <recommendedName>
        <fullName evidence="4">NAD(P)-binding domain-containing protein</fullName>
    </recommendedName>
</protein>
<comment type="caution">
    <text evidence="5">The sequence shown here is derived from an EMBL/GenBank/DDBJ whole genome shotgun (WGS) entry which is preliminary data.</text>
</comment>
<evidence type="ECO:0000313" key="6">
    <source>
        <dbReference type="Proteomes" id="UP001160390"/>
    </source>
</evidence>
<evidence type="ECO:0000256" key="3">
    <source>
        <dbReference type="ARBA" id="ARBA00023002"/>
    </source>
</evidence>
<dbReference type="PANTHER" id="PTHR47706:SF1">
    <property type="entry name" value="CIPA-LIKE, PUTATIVE (AFU_ORTHOLOGUE AFUA_1G12460)-RELATED"/>
    <property type="match status" value="1"/>
</dbReference>
<dbReference type="Proteomes" id="UP001160390">
    <property type="component" value="Unassembled WGS sequence"/>
</dbReference>
<keyword evidence="6" id="KW-1185">Reference proteome</keyword>
<keyword evidence="2" id="KW-0521">NADP</keyword>
<dbReference type="SUPFAM" id="SSF51735">
    <property type="entry name" value="NAD(P)-binding Rossmann-fold domains"/>
    <property type="match status" value="1"/>
</dbReference>
<dbReference type="InterPro" id="IPR036291">
    <property type="entry name" value="NAD(P)-bd_dom_sf"/>
</dbReference>
<dbReference type="InterPro" id="IPR051609">
    <property type="entry name" value="NmrA/Isoflavone_reductase-like"/>
</dbReference>